<dbReference type="EMBL" id="JAYMYR010000003">
    <property type="protein sequence ID" value="KAK7373540.1"/>
    <property type="molecule type" value="Genomic_DNA"/>
</dbReference>
<feature type="coiled-coil region" evidence="1">
    <location>
        <begin position="241"/>
        <end position="293"/>
    </location>
</feature>
<dbReference type="AlphaFoldDB" id="A0AAN9NJ84"/>
<sequence>MVLSAEEKKRLADVLSRRTAGGSGPAGPPSPAVAAPEPIADKSKRAAPVEISEDEDTCSDLVFKRKRVEVATEVSSATEGQPPSFREHPPSASSPPEPLLALESGGESAPSTSQVPPAPELPPLLRRTLAQMPGQAAMEAMDRNSLGDLISHGLGEFLTASNFLLVKGNAEAELLEKAAKLEKELEQKDLQLHQAAECEIALNQELGSLRQSEKETKKILFSKGQEALQLEAKILPLRNKIIELEERLEGAQTKMTKLEERATNQEVQLGKVEEELAQQIEILKKTEAELTEDAADAYGEGFDDALAQVACVHPEMDLSPYSATMQVDFIGEPSARIEDSFLDKEVFCANPLSNRRDSNLTRKAQSDP</sequence>
<proteinExistence type="predicted"/>
<protein>
    <submittedName>
        <fullName evidence="3">Uncharacterized protein</fullName>
    </submittedName>
</protein>
<evidence type="ECO:0000256" key="1">
    <source>
        <dbReference type="SAM" id="Coils"/>
    </source>
</evidence>
<feature type="coiled-coil region" evidence="1">
    <location>
        <begin position="167"/>
        <end position="198"/>
    </location>
</feature>
<evidence type="ECO:0000313" key="4">
    <source>
        <dbReference type="Proteomes" id="UP001374584"/>
    </source>
</evidence>
<evidence type="ECO:0000256" key="2">
    <source>
        <dbReference type="SAM" id="MobiDB-lite"/>
    </source>
</evidence>
<evidence type="ECO:0000313" key="3">
    <source>
        <dbReference type="EMBL" id="KAK7373540.1"/>
    </source>
</evidence>
<keyword evidence="4" id="KW-1185">Reference proteome</keyword>
<feature type="region of interest" description="Disordered" evidence="2">
    <location>
        <begin position="70"/>
        <end position="121"/>
    </location>
</feature>
<organism evidence="3 4">
    <name type="scientific">Phaseolus coccineus</name>
    <name type="common">Scarlet runner bean</name>
    <name type="synonym">Phaseolus multiflorus</name>
    <dbReference type="NCBI Taxonomy" id="3886"/>
    <lineage>
        <taxon>Eukaryota</taxon>
        <taxon>Viridiplantae</taxon>
        <taxon>Streptophyta</taxon>
        <taxon>Embryophyta</taxon>
        <taxon>Tracheophyta</taxon>
        <taxon>Spermatophyta</taxon>
        <taxon>Magnoliopsida</taxon>
        <taxon>eudicotyledons</taxon>
        <taxon>Gunneridae</taxon>
        <taxon>Pentapetalae</taxon>
        <taxon>rosids</taxon>
        <taxon>fabids</taxon>
        <taxon>Fabales</taxon>
        <taxon>Fabaceae</taxon>
        <taxon>Papilionoideae</taxon>
        <taxon>50 kb inversion clade</taxon>
        <taxon>NPAAA clade</taxon>
        <taxon>indigoferoid/millettioid clade</taxon>
        <taxon>Phaseoleae</taxon>
        <taxon>Phaseolus</taxon>
    </lineage>
</organism>
<feature type="region of interest" description="Disordered" evidence="2">
    <location>
        <begin position="1"/>
        <end position="58"/>
    </location>
</feature>
<name>A0AAN9NJ84_PHACN</name>
<feature type="compositionally biased region" description="Basic and acidic residues" evidence="2">
    <location>
        <begin position="1"/>
        <end position="16"/>
    </location>
</feature>
<accession>A0AAN9NJ84</accession>
<gene>
    <name evidence="3" type="ORF">VNO80_06954</name>
</gene>
<dbReference type="Proteomes" id="UP001374584">
    <property type="component" value="Unassembled WGS sequence"/>
</dbReference>
<comment type="caution">
    <text evidence="3">The sequence shown here is derived from an EMBL/GenBank/DDBJ whole genome shotgun (WGS) entry which is preliminary data.</text>
</comment>
<feature type="compositionally biased region" description="Low complexity" evidence="2">
    <location>
        <begin position="99"/>
        <end position="108"/>
    </location>
</feature>
<keyword evidence="1" id="KW-0175">Coiled coil</keyword>
<reference evidence="3 4" key="1">
    <citation type="submission" date="2024-01" db="EMBL/GenBank/DDBJ databases">
        <title>The genomes of 5 underutilized Papilionoideae crops provide insights into root nodulation and disease resistanc.</title>
        <authorList>
            <person name="Jiang F."/>
        </authorList>
    </citation>
    <scope>NUCLEOTIDE SEQUENCE [LARGE SCALE GENOMIC DNA]</scope>
    <source>
        <strain evidence="3">JINMINGXINNONG_FW02</strain>
        <tissue evidence="3">Leaves</tissue>
    </source>
</reference>